<protein>
    <submittedName>
        <fullName evidence="1">Uncharacterized protein</fullName>
    </submittedName>
</protein>
<comment type="caution">
    <text evidence="1">The sequence shown here is derived from an EMBL/GenBank/DDBJ whole genome shotgun (WGS) entry which is preliminary data.</text>
</comment>
<proteinExistence type="predicted"/>
<sequence>INVDLSGVDDIEEFDKFLIDDVVQFDFLLFLINDISKEHCREYGRIDSEQLKQINQFGPIECTRFVSETRSRTYWCAFPLRSCRCGTLWTTTSNVASNLQSHSSTVSHNSITLRRCDISSRSGSVVDTSNHQGRSLA</sequence>
<dbReference type="AlphaFoldDB" id="A0AAV5X203"/>
<evidence type="ECO:0000313" key="1">
    <source>
        <dbReference type="EMBL" id="GMT37442.1"/>
    </source>
</evidence>
<name>A0AAV5X203_9BILA</name>
<dbReference type="EMBL" id="BTSY01000139">
    <property type="protein sequence ID" value="GMT37442.1"/>
    <property type="molecule type" value="Genomic_DNA"/>
</dbReference>
<gene>
    <name evidence="1" type="ORF">PFISCL1PPCAC_28739</name>
</gene>
<evidence type="ECO:0000313" key="2">
    <source>
        <dbReference type="Proteomes" id="UP001432322"/>
    </source>
</evidence>
<organism evidence="1 2">
    <name type="scientific">Pristionchus fissidentatus</name>
    <dbReference type="NCBI Taxonomy" id="1538716"/>
    <lineage>
        <taxon>Eukaryota</taxon>
        <taxon>Metazoa</taxon>
        <taxon>Ecdysozoa</taxon>
        <taxon>Nematoda</taxon>
        <taxon>Chromadorea</taxon>
        <taxon>Rhabditida</taxon>
        <taxon>Rhabditina</taxon>
        <taxon>Diplogasteromorpha</taxon>
        <taxon>Diplogasteroidea</taxon>
        <taxon>Neodiplogasteridae</taxon>
        <taxon>Pristionchus</taxon>
    </lineage>
</organism>
<feature type="non-terminal residue" evidence="1">
    <location>
        <position position="1"/>
    </location>
</feature>
<reference evidence="1" key="1">
    <citation type="submission" date="2023-10" db="EMBL/GenBank/DDBJ databases">
        <title>Genome assembly of Pristionchus species.</title>
        <authorList>
            <person name="Yoshida K."/>
            <person name="Sommer R.J."/>
        </authorList>
    </citation>
    <scope>NUCLEOTIDE SEQUENCE</scope>
    <source>
        <strain evidence="1">RS5133</strain>
    </source>
</reference>
<accession>A0AAV5X203</accession>
<dbReference type="Proteomes" id="UP001432322">
    <property type="component" value="Unassembled WGS sequence"/>
</dbReference>
<keyword evidence="2" id="KW-1185">Reference proteome</keyword>